<feature type="transmembrane region" description="Helical" evidence="5">
    <location>
        <begin position="7"/>
        <end position="28"/>
    </location>
</feature>
<dbReference type="SUPFAM" id="SSF103473">
    <property type="entry name" value="MFS general substrate transporter"/>
    <property type="match status" value="1"/>
</dbReference>
<feature type="transmembrane region" description="Helical" evidence="5">
    <location>
        <begin position="40"/>
        <end position="59"/>
    </location>
</feature>
<evidence type="ECO:0000313" key="7">
    <source>
        <dbReference type="Proteomes" id="UP001059576"/>
    </source>
</evidence>
<dbReference type="Pfam" id="PF04193">
    <property type="entry name" value="PQ-loop"/>
    <property type="match status" value="1"/>
</dbReference>
<keyword evidence="3 5" id="KW-1133">Transmembrane helix</keyword>
<feature type="transmembrane region" description="Helical" evidence="5">
    <location>
        <begin position="130"/>
        <end position="149"/>
    </location>
</feature>
<feature type="transmembrane region" description="Helical" evidence="5">
    <location>
        <begin position="194"/>
        <end position="215"/>
    </location>
</feature>
<sequence length="233" mass="26134">MKITHDVIGWIAAVITVFIGLPQLIKLLKTKNSAGINLISNWLFFAGLILWKTYGSYAFEYGGKIYQSAASNVLSTGVYGVMLFYIYKYREGMKKQNVITVGIIIATLVALNTASFAFGMIRRDVGFDDATAKLVCSIVTGFLTTFAFTPQTIQSMITKNVKNVSVMMMVVFVALNSLWIVFWLTPYTQSILPFLIYQIISLTLAATMLIICLIYKDKKQQPEEKVEEKKAEI</sequence>
<feature type="transmembrane region" description="Helical" evidence="5">
    <location>
        <begin position="161"/>
        <end position="182"/>
    </location>
</feature>
<protein>
    <submittedName>
        <fullName evidence="6">PQ-loop domain-containing transporter</fullName>
    </submittedName>
</protein>
<feature type="transmembrane region" description="Helical" evidence="5">
    <location>
        <begin position="65"/>
        <end position="86"/>
    </location>
</feature>
<keyword evidence="2 5" id="KW-0812">Transmembrane</keyword>
<reference evidence="6" key="1">
    <citation type="submission" date="2022-07" db="EMBL/GenBank/DDBJ databases">
        <title>Complete genome of Mycoplasma equigenitalium type strain T37.</title>
        <authorList>
            <person name="Spergser J."/>
        </authorList>
    </citation>
    <scope>NUCLEOTIDE SEQUENCE</scope>
    <source>
        <strain evidence="6">T37</strain>
    </source>
</reference>
<accession>A0ABY5J123</accession>
<evidence type="ECO:0000256" key="4">
    <source>
        <dbReference type="ARBA" id="ARBA00023136"/>
    </source>
</evidence>
<dbReference type="RefSeq" id="WP_256541828.1">
    <property type="nucleotide sequence ID" value="NZ_CP101808.1"/>
</dbReference>
<proteinExistence type="predicted"/>
<evidence type="ECO:0000256" key="2">
    <source>
        <dbReference type="ARBA" id="ARBA00022692"/>
    </source>
</evidence>
<evidence type="ECO:0000256" key="3">
    <source>
        <dbReference type="ARBA" id="ARBA00022989"/>
    </source>
</evidence>
<dbReference type="Gene3D" id="1.20.1280.290">
    <property type="match status" value="2"/>
</dbReference>
<dbReference type="InterPro" id="IPR036259">
    <property type="entry name" value="MFS_trans_sf"/>
</dbReference>
<dbReference type="InterPro" id="IPR006603">
    <property type="entry name" value="PQ-loop_rpt"/>
</dbReference>
<dbReference type="Proteomes" id="UP001059576">
    <property type="component" value="Chromosome"/>
</dbReference>
<gene>
    <name evidence="6" type="ORF">NPA09_00020</name>
</gene>
<name>A0ABY5J123_9BACT</name>
<evidence type="ECO:0000256" key="1">
    <source>
        <dbReference type="ARBA" id="ARBA00004141"/>
    </source>
</evidence>
<keyword evidence="4 5" id="KW-0472">Membrane</keyword>
<dbReference type="EMBL" id="CP101808">
    <property type="protein sequence ID" value="UUD36957.1"/>
    <property type="molecule type" value="Genomic_DNA"/>
</dbReference>
<evidence type="ECO:0000256" key="5">
    <source>
        <dbReference type="SAM" id="Phobius"/>
    </source>
</evidence>
<feature type="transmembrane region" description="Helical" evidence="5">
    <location>
        <begin position="98"/>
        <end position="118"/>
    </location>
</feature>
<comment type="subcellular location">
    <subcellularLocation>
        <location evidence="1">Membrane</location>
        <topology evidence="1">Multi-pass membrane protein</topology>
    </subcellularLocation>
</comment>
<organism evidence="6 7">
    <name type="scientific">Mycoplasmopsis equigenitalium</name>
    <dbReference type="NCBI Taxonomy" id="114883"/>
    <lineage>
        <taxon>Bacteria</taxon>
        <taxon>Bacillati</taxon>
        <taxon>Mycoplasmatota</taxon>
        <taxon>Mycoplasmoidales</taxon>
        <taxon>Metamycoplasmataceae</taxon>
        <taxon>Mycoplasmopsis</taxon>
    </lineage>
</organism>
<evidence type="ECO:0000313" key="6">
    <source>
        <dbReference type="EMBL" id="UUD36957.1"/>
    </source>
</evidence>
<keyword evidence="7" id="KW-1185">Reference proteome</keyword>